<comment type="caution">
    <text evidence="9">The sequence shown here is derived from an EMBL/GenBank/DDBJ whole genome shotgun (WGS) entry which is preliminary data.</text>
</comment>
<dbReference type="Pfam" id="PF03371">
    <property type="entry name" value="PRP38"/>
    <property type="match status" value="1"/>
</dbReference>
<feature type="region of interest" description="Disordered" evidence="8">
    <location>
        <begin position="192"/>
        <end position="411"/>
    </location>
</feature>
<sequence>MANRTVKDAHSIHGTNPQYLVEKIIRTRIYDSRYWKEECFALSAELLVDKAMDLRSIGGVYGGNIKPTPFLCLVLKMLQIQPEKDIIVEFIKQDEFKYVRALGAFYLRLVYGSLDCYKYLEPLLNDYRKLRIMDRSGKYQLSHVDEFIDILLRDERFCDIIMPRIQKRWVHEANNELEGRVSLLDDDLDDLESESDDEELLPPPRPRSNPPENTRTTSRDDRHGRGHSPSRRSPQRDQRGDRDRDKRQRSRTRSRERDRGLDRNRGMDRDRGMDYGRGGMDHGRGGMDRDRGMDHGRGGMERDRCMDRDRGGMERERGGMDRDRKRHRSRSRDRRHRSRSPGHHHHRERGGRGGDKDRDHRHERDGKDRGGRDRDHRDRKDRHHRTNTSGRSSKRDSGAGGMSREEMEIAEANALRARLGMAPLQP</sequence>
<accession>A0AAE1Q421</accession>
<dbReference type="InterPro" id="IPR005037">
    <property type="entry name" value="PRP38"/>
</dbReference>
<feature type="compositionally biased region" description="Basic and acidic residues" evidence="8">
    <location>
        <begin position="234"/>
        <end position="246"/>
    </location>
</feature>
<reference evidence="9" key="1">
    <citation type="submission" date="2023-11" db="EMBL/GenBank/DDBJ databases">
        <title>Genome assemblies of two species of porcelain crab, Petrolisthes cinctipes and Petrolisthes manimaculis (Anomura: Porcellanidae).</title>
        <authorList>
            <person name="Angst P."/>
        </authorList>
    </citation>
    <scope>NUCLEOTIDE SEQUENCE</scope>
    <source>
        <strain evidence="9">PB745_02</strain>
        <tissue evidence="9">Gill</tissue>
    </source>
</reference>
<comment type="subcellular location">
    <subcellularLocation>
        <location evidence="1 7">Nucleus</location>
    </subcellularLocation>
</comment>
<keyword evidence="6 7" id="KW-0539">Nucleus</keyword>
<protein>
    <recommendedName>
        <fullName evidence="7">Pre-mRNA-splicing factor 38</fullName>
    </recommendedName>
</protein>
<feature type="compositionally biased region" description="Basic residues" evidence="8">
    <location>
        <begin position="324"/>
        <end position="349"/>
    </location>
</feature>
<keyword evidence="5 7" id="KW-0508">mRNA splicing</keyword>
<evidence type="ECO:0000256" key="4">
    <source>
        <dbReference type="ARBA" id="ARBA00022728"/>
    </source>
</evidence>
<evidence type="ECO:0000256" key="3">
    <source>
        <dbReference type="ARBA" id="ARBA00022664"/>
    </source>
</evidence>
<dbReference type="GO" id="GO:0005681">
    <property type="term" value="C:spliceosomal complex"/>
    <property type="evidence" value="ECO:0007669"/>
    <property type="project" value="UniProtKB-KW"/>
</dbReference>
<evidence type="ECO:0000313" key="10">
    <source>
        <dbReference type="Proteomes" id="UP001292094"/>
    </source>
</evidence>
<keyword evidence="3 7" id="KW-0507">mRNA processing</keyword>
<dbReference type="GO" id="GO:0000398">
    <property type="term" value="P:mRNA splicing, via spliceosome"/>
    <property type="evidence" value="ECO:0007669"/>
    <property type="project" value="UniProtKB-UniRule"/>
</dbReference>
<proteinExistence type="inferred from homology"/>
<keyword evidence="4 7" id="KW-0747">Spliceosome</keyword>
<evidence type="ECO:0000256" key="5">
    <source>
        <dbReference type="ARBA" id="ARBA00023187"/>
    </source>
</evidence>
<comment type="function">
    <text evidence="7">Required for pre-mRNA splicing.</text>
</comment>
<dbReference type="PANTHER" id="PTHR23142">
    <property type="entry name" value="PRE-MRNA-SPLICING FACTOR 38A-RELATED"/>
    <property type="match status" value="1"/>
</dbReference>
<evidence type="ECO:0000313" key="9">
    <source>
        <dbReference type="EMBL" id="KAK4319105.1"/>
    </source>
</evidence>
<evidence type="ECO:0000256" key="7">
    <source>
        <dbReference type="RuleBase" id="RU367025"/>
    </source>
</evidence>
<comment type="similarity">
    <text evidence="2 7">Belongs to the PRP38 family.</text>
</comment>
<feature type="compositionally biased region" description="Basic and acidic residues" evidence="8">
    <location>
        <begin position="393"/>
        <end position="407"/>
    </location>
</feature>
<dbReference type="AlphaFoldDB" id="A0AAE1Q421"/>
<gene>
    <name evidence="9" type="ORF">Pmani_009938</name>
</gene>
<feature type="compositionally biased region" description="Basic and acidic residues" evidence="8">
    <location>
        <begin position="350"/>
        <end position="378"/>
    </location>
</feature>
<organism evidence="9 10">
    <name type="scientific">Petrolisthes manimaculis</name>
    <dbReference type="NCBI Taxonomy" id="1843537"/>
    <lineage>
        <taxon>Eukaryota</taxon>
        <taxon>Metazoa</taxon>
        <taxon>Ecdysozoa</taxon>
        <taxon>Arthropoda</taxon>
        <taxon>Crustacea</taxon>
        <taxon>Multicrustacea</taxon>
        <taxon>Malacostraca</taxon>
        <taxon>Eumalacostraca</taxon>
        <taxon>Eucarida</taxon>
        <taxon>Decapoda</taxon>
        <taxon>Pleocyemata</taxon>
        <taxon>Anomura</taxon>
        <taxon>Galatheoidea</taxon>
        <taxon>Porcellanidae</taxon>
        <taxon>Petrolisthes</taxon>
    </lineage>
</organism>
<evidence type="ECO:0000256" key="1">
    <source>
        <dbReference type="ARBA" id="ARBA00004123"/>
    </source>
</evidence>
<feature type="compositionally biased region" description="Basic and acidic residues" evidence="8">
    <location>
        <begin position="253"/>
        <end position="323"/>
    </location>
</feature>
<evidence type="ECO:0000256" key="6">
    <source>
        <dbReference type="ARBA" id="ARBA00023242"/>
    </source>
</evidence>
<dbReference type="Proteomes" id="UP001292094">
    <property type="component" value="Unassembled WGS sequence"/>
</dbReference>
<evidence type="ECO:0000256" key="8">
    <source>
        <dbReference type="SAM" id="MobiDB-lite"/>
    </source>
</evidence>
<keyword evidence="10" id="KW-1185">Reference proteome</keyword>
<name>A0AAE1Q421_9EUCA</name>
<dbReference type="EMBL" id="JAWZYT010000782">
    <property type="protein sequence ID" value="KAK4319105.1"/>
    <property type="molecule type" value="Genomic_DNA"/>
</dbReference>
<evidence type="ECO:0000256" key="2">
    <source>
        <dbReference type="ARBA" id="ARBA00006164"/>
    </source>
</evidence>